<dbReference type="GO" id="GO:0005829">
    <property type="term" value="C:cytosol"/>
    <property type="evidence" value="ECO:0007669"/>
    <property type="project" value="TreeGrafter"/>
</dbReference>
<evidence type="ECO:0000313" key="1">
    <source>
        <dbReference type="EMBL" id="HIZ85514.1"/>
    </source>
</evidence>
<dbReference type="InterPro" id="IPR004375">
    <property type="entry name" value="NanQ/TabA/YiaL"/>
</dbReference>
<evidence type="ECO:0000313" key="2">
    <source>
        <dbReference type="Proteomes" id="UP000824115"/>
    </source>
</evidence>
<dbReference type="InterPro" id="IPR037012">
    <property type="entry name" value="NanQ/TabA/YiaL_sf"/>
</dbReference>
<proteinExistence type="predicted"/>
<reference evidence="1" key="2">
    <citation type="submission" date="2021-04" db="EMBL/GenBank/DDBJ databases">
        <authorList>
            <person name="Gilroy R."/>
        </authorList>
    </citation>
    <scope>NUCLEOTIDE SEQUENCE</scope>
    <source>
        <strain evidence="1">Gambia16-554</strain>
    </source>
</reference>
<name>A0A9D2GQQ1_9BACT</name>
<dbReference type="NCBIfam" id="TIGR00022">
    <property type="entry name" value="YhcH/YjgK/YiaL family protein"/>
    <property type="match status" value="1"/>
</dbReference>
<dbReference type="EMBL" id="DXAW01000066">
    <property type="protein sequence ID" value="HIZ85514.1"/>
    <property type="molecule type" value="Genomic_DNA"/>
</dbReference>
<dbReference type="SUPFAM" id="SSF51197">
    <property type="entry name" value="Clavaminate synthase-like"/>
    <property type="match status" value="1"/>
</dbReference>
<accession>A0A9D2GQQ1</accession>
<dbReference type="Pfam" id="PF04074">
    <property type="entry name" value="DUF386"/>
    <property type="match status" value="1"/>
</dbReference>
<gene>
    <name evidence="1" type="ORF">IAC04_03390</name>
</gene>
<dbReference type="PANTHER" id="PTHR34986:SF1">
    <property type="entry name" value="PROTEIN YIAL"/>
    <property type="match status" value="1"/>
</dbReference>
<organism evidence="1 2">
    <name type="scientific">Candidatus Coprenecus stercoravium</name>
    <dbReference type="NCBI Taxonomy" id="2840735"/>
    <lineage>
        <taxon>Bacteria</taxon>
        <taxon>Pseudomonadati</taxon>
        <taxon>Bacteroidota</taxon>
        <taxon>Bacteroidia</taxon>
        <taxon>Bacteroidales</taxon>
        <taxon>Rikenellaceae</taxon>
        <taxon>Rikenellaceae incertae sedis</taxon>
        <taxon>Candidatus Coprenecus</taxon>
    </lineage>
</organism>
<sequence>MILDSLTSFERYVTLHASFGKVLDFIKNHDLHTLPDGKHIIEEGNIWCSVSSSEAREPENAPLEAHDSFIDIHVILEGTEIIGFRDRARCMGIDVKYDETADIAFLKEKPEAYVSYSDDNFIICFPQDCHAPLIGTGTIRKAVFKVRL</sequence>
<dbReference type="AlphaFoldDB" id="A0A9D2GQQ1"/>
<dbReference type="Proteomes" id="UP000824115">
    <property type="component" value="Unassembled WGS sequence"/>
</dbReference>
<comment type="caution">
    <text evidence="1">The sequence shown here is derived from an EMBL/GenBank/DDBJ whole genome shotgun (WGS) entry which is preliminary data.</text>
</comment>
<dbReference type="PANTHER" id="PTHR34986">
    <property type="entry name" value="EVOLVED BETA-GALACTOSIDASE SUBUNIT BETA"/>
    <property type="match status" value="1"/>
</dbReference>
<protein>
    <submittedName>
        <fullName evidence="1">YhcH/YjgK/YiaL family protein</fullName>
    </submittedName>
</protein>
<reference evidence="1" key="1">
    <citation type="journal article" date="2021" name="PeerJ">
        <title>Extensive microbial diversity within the chicken gut microbiome revealed by metagenomics and culture.</title>
        <authorList>
            <person name="Gilroy R."/>
            <person name="Ravi A."/>
            <person name="Getino M."/>
            <person name="Pursley I."/>
            <person name="Horton D.L."/>
            <person name="Alikhan N.F."/>
            <person name="Baker D."/>
            <person name="Gharbi K."/>
            <person name="Hall N."/>
            <person name="Watson M."/>
            <person name="Adriaenssens E.M."/>
            <person name="Foster-Nyarko E."/>
            <person name="Jarju S."/>
            <person name="Secka A."/>
            <person name="Antonio M."/>
            <person name="Oren A."/>
            <person name="Chaudhuri R.R."/>
            <person name="La Ragione R."/>
            <person name="Hildebrand F."/>
            <person name="Pallen M.J."/>
        </authorList>
    </citation>
    <scope>NUCLEOTIDE SEQUENCE</scope>
    <source>
        <strain evidence="1">Gambia16-554</strain>
    </source>
</reference>
<dbReference type="Gene3D" id="2.60.120.370">
    <property type="entry name" value="YhcH/YjgK/YiaL"/>
    <property type="match status" value="1"/>
</dbReference>